<keyword evidence="2" id="KW-1185">Reference proteome</keyword>
<accession>A0A4P6F4E5</accession>
<dbReference type="EMBL" id="CP035493">
    <property type="protein sequence ID" value="QAY70216.1"/>
    <property type="molecule type" value="Genomic_DNA"/>
</dbReference>
<proteinExistence type="predicted"/>
<sequence>MEIMNNQTMAVATPTHALGFDAPSRLRAFTSQRAGYKSVAVKHTWIDGIRLAPDSAPRNPPA</sequence>
<evidence type="ECO:0000313" key="2">
    <source>
        <dbReference type="Proteomes" id="UP000292118"/>
    </source>
</evidence>
<protein>
    <submittedName>
        <fullName evidence="1">Uncharacterized protein</fullName>
    </submittedName>
</protein>
<dbReference type="AlphaFoldDB" id="A0A4P6F4E5"/>
<reference evidence="1 2" key="1">
    <citation type="submission" date="2019-01" db="EMBL/GenBank/DDBJ databases">
        <title>Genome sequencing of strain FW10M-9.</title>
        <authorList>
            <person name="Heo J."/>
            <person name="Kim S.-J."/>
            <person name="Kim J.-S."/>
            <person name="Hong S.-B."/>
            <person name="Kwon S.-W."/>
        </authorList>
    </citation>
    <scope>NUCLEOTIDE SEQUENCE [LARGE SCALE GENOMIC DNA]</scope>
    <source>
        <strain evidence="1 2">FW10M-9</strain>
    </source>
</reference>
<dbReference type="OrthoDB" id="5148252at2"/>
<organism evidence="1 2">
    <name type="scientific">Xylanimonas protaetiae</name>
    <dbReference type="NCBI Taxonomy" id="2509457"/>
    <lineage>
        <taxon>Bacteria</taxon>
        <taxon>Bacillati</taxon>
        <taxon>Actinomycetota</taxon>
        <taxon>Actinomycetes</taxon>
        <taxon>Micrococcales</taxon>
        <taxon>Promicromonosporaceae</taxon>
        <taxon>Xylanimonas</taxon>
    </lineage>
</organism>
<gene>
    <name evidence="1" type="ORF">ET471_09350</name>
</gene>
<name>A0A4P6F4E5_9MICO</name>
<dbReference type="Proteomes" id="UP000292118">
    <property type="component" value="Chromosome"/>
</dbReference>
<evidence type="ECO:0000313" key="1">
    <source>
        <dbReference type="EMBL" id="QAY70216.1"/>
    </source>
</evidence>
<dbReference type="RefSeq" id="WP_129187741.1">
    <property type="nucleotide sequence ID" value="NZ_CP035493.1"/>
</dbReference>
<dbReference type="KEGG" id="xya:ET471_09350"/>